<gene>
    <name evidence="2" type="ORF">OCL97_06155</name>
</gene>
<dbReference type="EMBL" id="JAOTJD010000008">
    <property type="protein sequence ID" value="MFD3263550.1"/>
    <property type="molecule type" value="Genomic_DNA"/>
</dbReference>
<evidence type="ECO:0000259" key="1">
    <source>
        <dbReference type="PROSITE" id="PS50943"/>
    </source>
</evidence>
<dbReference type="Proteomes" id="UP001598130">
    <property type="component" value="Unassembled WGS sequence"/>
</dbReference>
<dbReference type="Gene3D" id="1.10.260.40">
    <property type="entry name" value="lambda repressor-like DNA-binding domains"/>
    <property type="match status" value="1"/>
</dbReference>
<feature type="domain" description="HTH cro/C1-type" evidence="1">
    <location>
        <begin position="1"/>
        <end position="41"/>
    </location>
</feature>
<accession>A0ABW6CKK1</accession>
<dbReference type="PROSITE" id="PS50943">
    <property type="entry name" value="HTH_CROC1"/>
    <property type="match status" value="1"/>
</dbReference>
<name>A0ABW6CKK1_9CAUL</name>
<protein>
    <submittedName>
        <fullName evidence="2">Helix-turn-helix domain-containing protein</fullName>
    </submittedName>
</protein>
<dbReference type="Pfam" id="PF01381">
    <property type="entry name" value="HTH_3"/>
    <property type="match status" value="1"/>
</dbReference>
<dbReference type="InterPro" id="IPR010982">
    <property type="entry name" value="Lambda_DNA-bd_dom_sf"/>
</dbReference>
<comment type="caution">
    <text evidence="2">The sequence shown here is derived from an EMBL/GenBank/DDBJ whole genome shotgun (WGS) entry which is preliminary data.</text>
</comment>
<reference evidence="2 3" key="1">
    <citation type="submission" date="2022-09" db="EMBL/GenBank/DDBJ databases">
        <title>New species of Phenylobacterium.</title>
        <authorList>
            <person name="Mieszkin S."/>
        </authorList>
    </citation>
    <scope>NUCLEOTIDE SEQUENCE [LARGE SCALE GENOMIC DNA]</scope>
    <source>
        <strain evidence="2 3">HK31-G</strain>
    </source>
</reference>
<proteinExistence type="predicted"/>
<sequence length="43" mass="4700">MAHEAGLDRTYVSGMERQIRHPTITSVEKVATALGVTFGQLLD</sequence>
<dbReference type="RefSeq" id="WP_377368674.1">
    <property type="nucleotide sequence ID" value="NZ_JAOTJD010000008.1"/>
</dbReference>
<evidence type="ECO:0000313" key="2">
    <source>
        <dbReference type="EMBL" id="MFD3263550.1"/>
    </source>
</evidence>
<dbReference type="SUPFAM" id="SSF47413">
    <property type="entry name" value="lambda repressor-like DNA-binding domains"/>
    <property type="match status" value="1"/>
</dbReference>
<evidence type="ECO:0000313" key="3">
    <source>
        <dbReference type="Proteomes" id="UP001598130"/>
    </source>
</evidence>
<dbReference type="InterPro" id="IPR001387">
    <property type="entry name" value="Cro/C1-type_HTH"/>
</dbReference>
<keyword evidence="3" id="KW-1185">Reference proteome</keyword>
<organism evidence="2 3">
    <name type="scientific">Phenylobacterium ferrooxidans</name>
    <dbReference type="NCBI Taxonomy" id="2982689"/>
    <lineage>
        <taxon>Bacteria</taxon>
        <taxon>Pseudomonadati</taxon>
        <taxon>Pseudomonadota</taxon>
        <taxon>Alphaproteobacteria</taxon>
        <taxon>Caulobacterales</taxon>
        <taxon>Caulobacteraceae</taxon>
        <taxon>Phenylobacterium</taxon>
    </lineage>
</organism>
<dbReference type="CDD" id="cd00093">
    <property type="entry name" value="HTH_XRE"/>
    <property type="match status" value="1"/>
</dbReference>